<keyword evidence="5" id="KW-1185">Reference proteome</keyword>
<feature type="transmembrane region" description="Helical" evidence="2">
    <location>
        <begin position="296"/>
        <end position="318"/>
    </location>
</feature>
<comment type="caution">
    <text evidence="4">The sequence shown here is derived from an EMBL/GenBank/DDBJ whole genome shotgun (WGS) entry which is preliminary data.</text>
</comment>
<feature type="transmembrane region" description="Helical" evidence="2">
    <location>
        <begin position="198"/>
        <end position="218"/>
    </location>
</feature>
<accession>A0A830HCI1</accession>
<keyword evidence="2" id="KW-1133">Transmembrane helix</keyword>
<dbReference type="PANTHER" id="PTHR33741:SF1">
    <property type="entry name" value="HPP FAMILY PROTEIN, EXPRESSED"/>
    <property type="match status" value="1"/>
</dbReference>
<dbReference type="InterPro" id="IPR007065">
    <property type="entry name" value="HPP"/>
</dbReference>
<evidence type="ECO:0000256" key="2">
    <source>
        <dbReference type="SAM" id="Phobius"/>
    </source>
</evidence>
<evidence type="ECO:0000256" key="1">
    <source>
        <dbReference type="SAM" id="MobiDB-lite"/>
    </source>
</evidence>
<protein>
    <recommendedName>
        <fullName evidence="3">HPP transmembrane region domain-containing protein</fullName>
    </recommendedName>
</protein>
<feature type="transmembrane region" description="Helical" evidence="2">
    <location>
        <begin position="174"/>
        <end position="191"/>
    </location>
</feature>
<keyword evidence="2" id="KW-0812">Transmembrane</keyword>
<dbReference type="InterPro" id="IPR058581">
    <property type="entry name" value="TM_HPP"/>
</dbReference>
<evidence type="ECO:0000259" key="3">
    <source>
        <dbReference type="Pfam" id="PF04982"/>
    </source>
</evidence>
<reference evidence="4" key="1">
    <citation type="submission" date="2020-10" db="EMBL/GenBank/DDBJ databases">
        <title>Unveiling of a novel bifunctional photoreceptor, Dualchrome1, isolated from a cosmopolitan green alga.</title>
        <authorList>
            <person name="Suzuki S."/>
            <person name="Kawachi M."/>
        </authorList>
    </citation>
    <scope>NUCLEOTIDE SEQUENCE</scope>
    <source>
        <strain evidence="4">NIES 2893</strain>
    </source>
</reference>
<feature type="transmembrane region" description="Helical" evidence="2">
    <location>
        <begin position="256"/>
        <end position="284"/>
    </location>
</feature>
<dbReference type="Pfam" id="PF04982">
    <property type="entry name" value="TM_HPP"/>
    <property type="match status" value="1"/>
</dbReference>
<dbReference type="PANTHER" id="PTHR33741">
    <property type="entry name" value="TRANSMEMBRANE PROTEIN DDB_G0269096-RELATED"/>
    <property type="match status" value="1"/>
</dbReference>
<organism evidence="4 5">
    <name type="scientific">Pycnococcus provasolii</name>
    <dbReference type="NCBI Taxonomy" id="41880"/>
    <lineage>
        <taxon>Eukaryota</taxon>
        <taxon>Viridiplantae</taxon>
        <taxon>Chlorophyta</taxon>
        <taxon>Pseudoscourfieldiophyceae</taxon>
        <taxon>Pseudoscourfieldiales</taxon>
        <taxon>Pycnococcaceae</taxon>
        <taxon>Pycnococcus</taxon>
    </lineage>
</organism>
<dbReference type="EMBL" id="BNJQ01000005">
    <property type="protein sequence ID" value="GHP03590.1"/>
    <property type="molecule type" value="Genomic_DNA"/>
</dbReference>
<feature type="transmembrane region" description="Helical" evidence="2">
    <location>
        <begin position="224"/>
        <end position="244"/>
    </location>
</feature>
<dbReference type="OrthoDB" id="2016548at2759"/>
<feature type="region of interest" description="Disordered" evidence="1">
    <location>
        <begin position="66"/>
        <end position="108"/>
    </location>
</feature>
<evidence type="ECO:0000313" key="4">
    <source>
        <dbReference type="EMBL" id="GHP03590.1"/>
    </source>
</evidence>
<name>A0A830HCI1_9CHLO</name>
<evidence type="ECO:0000313" key="5">
    <source>
        <dbReference type="Proteomes" id="UP000660262"/>
    </source>
</evidence>
<feature type="domain" description="HPP transmembrane region" evidence="3">
    <location>
        <begin position="169"/>
        <end position="314"/>
    </location>
</feature>
<gene>
    <name evidence="4" type="ORF">PPROV_000234500</name>
</gene>
<keyword evidence="2" id="KW-0472">Membrane</keyword>
<dbReference type="Proteomes" id="UP000660262">
    <property type="component" value="Unassembled WGS sequence"/>
</dbReference>
<proteinExistence type="predicted"/>
<feature type="compositionally biased region" description="Low complexity" evidence="1">
    <location>
        <begin position="81"/>
        <end position="92"/>
    </location>
</feature>
<sequence>MAWPCMVPSTSPRPFCLRQSHSQSQSQSLAFMRRCPSLRPAVAAEVPIARYCGVERLGLNALPRPSRRALRGSRPLRSTDAGLGAALSPSGADKNSNDGEQEEKYSKWIRTPVARSGRTLEEDEGNSNKEATFLGNNTFGDITRRVLDVKARVSTFADKASGEDGTGVGTLSDAVWGGLCAGLAMAVIGLMDVHIKTAYGLPFILGSFGTIGVLLFATPQAPVVKLWNICMGHAIAAGVIVAATKVLTLQTVYLRSIAYGITITLMLLGGAVHPPGGALVLIFLENVKCQALGWGYILYPGLTGALILYAASRLCVLLRNNIVF</sequence>
<dbReference type="AlphaFoldDB" id="A0A830HCI1"/>